<comment type="caution">
    <text evidence="2">The sequence shown here is derived from an EMBL/GenBank/DDBJ whole genome shotgun (WGS) entry which is preliminary data.</text>
</comment>
<feature type="transmembrane region" description="Helical" evidence="1">
    <location>
        <begin position="23"/>
        <end position="44"/>
    </location>
</feature>
<feature type="transmembrane region" description="Helical" evidence="1">
    <location>
        <begin position="107"/>
        <end position="126"/>
    </location>
</feature>
<protein>
    <submittedName>
        <fullName evidence="2">Signal transduction histidine kinase</fullName>
    </submittedName>
</protein>
<reference evidence="2 3" key="1">
    <citation type="submission" date="2020-07" db="EMBL/GenBank/DDBJ databases">
        <title>Sequencing the genomes of 1000 actinobacteria strains.</title>
        <authorList>
            <person name="Klenk H.-P."/>
        </authorList>
    </citation>
    <scope>NUCLEOTIDE SEQUENCE [LARGE SCALE GENOMIC DNA]</scope>
    <source>
        <strain evidence="2 3">DSM 27576</strain>
    </source>
</reference>
<evidence type="ECO:0000313" key="2">
    <source>
        <dbReference type="EMBL" id="MBA8815554.1"/>
    </source>
</evidence>
<feature type="transmembrane region" description="Helical" evidence="1">
    <location>
        <begin position="56"/>
        <end position="74"/>
    </location>
</feature>
<evidence type="ECO:0000256" key="1">
    <source>
        <dbReference type="SAM" id="Phobius"/>
    </source>
</evidence>
<dbReference type="Proteomes" id="UP000526083">
    <property type="component" value="Unassembled WGS sequence"/>
</dbReference>
<dbReference type="GO" id="GO:0016301">
    <property type="term" value="F:kinase activity"/>
    <property type="evidence" value="ECO:0007669"/>
    <property type="project" value="UniProtKB-KW"/>
</dbReference>
<name>A0A7W3JMN3_9MICO</name>
<keyword evidence="1" id="KW-0472">Membrane</keyword>
<evidence type="ECO:0000313" key="3">
    <source>
        <dbReference type="Proteomes" id="UP000526083"/>
    </source>
</evidence>
<dbReference type="RefSeq" id="WP_167048474.1">
    <property type="nucleotide sequence ID" value="NZ_JAAOZB010000002.1"/>
</dbReference>
<dbReference type="AlphaFoldDB" id="A0A7W3JMN3"/>
<keyword evidence="3" id="KW-1185">Reference proteome</keyword>
<keyword evidence="1" id="KW-0812">Transmembrane</keyword>
<keyword evidence="1" id="KW-1133">Transmembrane helix</keyword>
<dbReference type="EMBL" id="JACGWY010000001">
    <property type="protein sequence ID" value="MBA8815554.1"/>
    <property type="molecule type" value="Genomic_DNA"/>
</dbReference>
<keyword evidence="2" id="KW-0418">Kinase</keyword>
<keyword evidence="2" id="KW-0808">Transferase</keyword>
<proteinExistence type="predicted"/>
<organism evidence="2 3">
    <name type="scientific">Microbacterium halimionae</name>
    <dbReference type="NCBI Taxonomy" id="1526413"/>
    <lineage>
        <taxon>Bacteria</taxon>
        <taxon>Bacillati</taxon>
        <taxon>Actinomycetota</taxon>
        <taxon>Actinomycetes</taxon>
        <taxon>Micrococcales</taxon>
        <taxon>Microbacteriaceae</taxon>
        <taxon>Microbacterium</taxon>
    </lineage>
</organism>
<feature type="transmembrane region" description="Helical" evidence="1">
    <location>
        <begin position="81"/>
        <end position="101"/>
    </location>
</feature>
<gene>
    <name evidence="2" type="ORF">FHX48_000606</name>
</gene>
<sequence>MSAVRNETSQGPRSVLADRVGRSLMGFNALLTVGALIYGVTMLLQASPDTLVVEAWRTFGFLVFLSLNLMVAIWPRQIAGAWELILLHKVAVTVFAAAVGGANEAQATAWIDGWLVITTISAYVLCRGWLAWRTLSKNAVGAPDPAVR</sequence>
<accession>A0A7W3JMN3</accession>